<name>A0A815ELV4_9BILA</name>
<organism evidence="1 3">
    <name type="scientific">Rotaria magnacalcarata</name>
    <dbReference type="NCBI Taxonomy" id="392030"/>
    <lineage>
        <taxon>Eukaryota</taxon>
        <taxon>Metazoa</taxon>
        <taxon>Spiralia</taxon>
        <taxon>Gnathifera</taxon>
        <taxon>Rotifera</taxon>
        <taxon>Eurotatoria</taxon>
        <taxon>Bdelloidea</taxon>
        <taxon>Philodinida</taxon>
        <taxon>Philodinidae</taxon>
        <taxon>Rotaria</taxon>
    </lineage>
</organism>
<gene>
    <name evidence="2" type="ORF">BYL167_LOCUS10032</name>
    <name evidence="1" type="ORF">CJN711_LOCUS17542</name>
</gene>
<comment type="caution">
    <text evidence="1">The sequence shown here is derived from an EMBL/GenBank/DDBJ whole genome shotgun (WGS) entry which is preliminary data.</text>
</comment>
<dbReference type="Proteomes" id="UP000663855">
    <property type="component" value="Unassembled WGS sequence"/>
</dbReference>
<evidence type="ECO:0000313" key="3">
    <source>
        <dbReference type="Proteomes" id="UP000663855"/>
    </source>
</evidence>
<dbReference type="AlphaFoldDB" id="A0A815ELV4"/>
<dbReference type="Proteomes" id="UP000681967">
    <property type="component" value="Unassembled WGS sequence"/>
</dbReference>
<dbReference type="EMBL" id="CAJOBH010002964">
    <property type="protein sequence ID" value="CAF3931531.1"/>
    <property type="molecule type" value="Genomic_DNA"/>
</dbReference>
<reference evidence="1" key="1">
    <citation type="submission" date="2021-02" db="EMBL/GenBank/DDBJ databases">
        <authorList>
            <person name="Nowell W R."/>
        </authorList>
    </citation>
    <scope>NUCLEOTIDE SEQUENCE</scope>
</reference>
<protein>
    <submittedName>
        <fullName evidence="1">Uncharacterized protein</fullName>
    </submittedName>
</protein>
<evidence type="ECO:0000313" key="1">
    <source>
        <dbReference type="EMBL" id="CAF1313249.1"/>
    </source>
</evidence>
<evidence type="ECO:0000313" key="2">
    <source>
        <dbReference type="EMBL" id="CAF3931531.1"/>
    </source>
</evidence>
<proteinExistence type="predicted"/>
<accession>A0A815ELV4</accession>
<dbReference type="EMBL" id="CAJNOV010008167">
    <property type="protein sequence ID" value="CAF1313249.1"/>
    <property type="molecule type" value="Genomic_DNA"/>
</dbReference>
<sequence>MSLDHLLTSKPDRAGEARRYFHTTCNKSSIYEKSTSNAMKLPKHPKLNKFVHEKSFKSLAESVEFHEEALNSGRYIKGFFTNDDMTLKAAHEILAGNPYETFLTDLLLKPPSQSIHEQRSREITLCAIENFPEYLSEYNKCKNEISLVSVGGPAALDTSLIASIDSNMKTMQQNIYISGPFSESNLAYSALQLHVRHGTALNADRHLTGHALMWPFLVRSIMGCSIEEALHPDFRKIDMKFSSITPEKLNIYLRNEFNWLWQAVRYRFGLMTEHDLNRLESALSQDLLHRIEHVIGVNLSSNANRDPKKSISIHVDLTQVGSEATRAENRLMKETVGIESEPLDDNDKSFFFGEQKKNVVQATRYPTDGNLFLEAQCIEENIITNNGGQCLKQHISRILFAEDKSLPGKARLAGIVTERGQFIYASHLHLSPGYKAKFKFGTAKNSTFYRNLTNKLKNQFNIGPPVPGHHLTVATGTSINAIMRNDPHLKRIIATYGTTPQYAVTNSHWTMLAKNENYILMRITGGGTTGEENYNPAYFLNLIANTERLFGPEALVGILSTYGCPRSINARNSTEFFKANNVLISYGKGGTGNTKRHAEAVIALLELGFDKIVTDLFEHGSTHDGKPMTQVIKYIHDKSKDMRFIYNGDAHINRRLGYDGRLTNGENLSLLCFIILLFGLFRSMLTG</sequence>